<reference evidence="3" key="2">
    <citation type="submission" date="2020-12" db="EMBL/GenBank/DDBJ databases">
        <title>New Spironucleus salmonicida genome in near-complete chromosomes.</title>
        <authorList>
            <person name="Xu F."/>
            <person name="Kurt Z."/>
            <person name="Jimenez-Gonzalez A."/>
            <person name="Astvaldsson A."/>
            <person name="Andersson J.O."/>
            <person name="Svard S.G."/>
        </authorList>
    </citation>
    <scope>NUCLEOTIDE SEQUENCE</scope>
    <source>
        <strain evidence="3">ATCC 50377</strain>
    </source>
</reference>
<keyword evidence="4" id="KW-1185">Reference proteome</keyword>
<dbReference type="Proteomes" id="UP000018208">
    <property type="component" value="Unassembled WGS sequence"/>
</dbReference>
<dbReference type="EMBL" id="AUWU02000004">
    <property type="protein sequence ID" value="KAH0574556.1"/>
    <property type="molecule type" value="Genomic_DNA"/>
</dbReference>
<proteinExistence type="predicted"/>
<feature type="compositionally biased region" description="Basic and acidic residues" evidence="1">
    <location>
        <begin position="716"/>
        <end position="726"/>
    </location>
</feature>
<organism evidence="2">
    <name type="scientific">Spironucleus salmonicida</name>
    <dbReference type="NCBI Taxonomy" id="348837"/>
    <lineage>
        <taxon>Eukaryota</taxon>
        <taxon>Metamonada</taxon>
        <taxon>Diplomonadida</taxon>
        <taxon>Hexamitidae</taxon>
        <taxon>Hexamitinae</taxon>
        <taxon>Spironucleus</taxon>
    </lineage>
</organism>
<dbReference type="EMBL" id="KI546085">
    <property type="protein sequence ID" value="EST45943.1"/>
    <property type="molecule type" value="Genomic_DNA"/>
</dbReference>
<dbReference type="VEuPathDB" id="GiardiaDB:SS50377_24514"/>
<feature type="region of interest" description="Disordered" evidence="1">
    <location>
        <begin position="684"/>
        <end position="732"/>
    </location>
</feature>
<feature type="region of interest" description="Disordered" evidence="1">
    <location>
        <begin position="483"/>
        <end position="503"/>
    </location>
</feature>
<evidence type="ECO:0000313" key="4">
    <source>
        <dbReference type="Proteomes" id="UP000018208"/>
    </source>
</evidence>
<gene>
    <name evidence="2" type="ORF">SS50377_13922</name>
    <name evidence="3" type="ORF">SS50377_24514</name>
</gene>
<feature type="compositionally biased region" description="Acidic residues" evidence="1">
    <location>
        <begin position="684"/>
        <end position="715"/>
    </location>
</feature>
<reference evidence="2 3" key="1">
    <citation type="journal article" date="2014" name="PLoS Genet.">
        <title>The Genome of Spironucleus salmonicida Highlights a Fish Pathogen Adapted to Fluctuating Environments.</title>
        <authorList>
            <person name="Xu F."/>
            <person name="Jerlstrom-Hultqvist J."/>
            <person name="Einarsson E."/>
            <person name="Astvaldsson A."/>
            <person name="Svard S.G."/>
            <person name="Andersson J.O."/>
        </authorList>
    </citation>
    <scope>NUCLEOTIDE SEQUENCE</scope>
    <source>
        <strain evidence="3">ATCC 50377</strain>
    </source>
</reference>
<name>V6LNX3_9EUKA</name>
<evidence type="ECO:0000313" key="3">
    <source>
        <dbReference type="EMBL" id="KAH0574556.1"/>
    </source>
</evidence>
<dbReference type="AlphaFoldDB" id="V6LNX3"/>
<accession>V6LNX3</accession>
<evidence type="ECO:0000256" key="1">
    <source>
        <dbReference type="SAM" id="MobiDB-lite"/>
    </source>
</evidence>
<sequence length="732" mass="86536">MPHNISIINTNSFIVSEKYPEVPQKILAHLYNLKITAQMQKYLTKYNMNPLHFSNIFQCDQDRLKITVNEDDETQEQQPEETKQEDDQPQIDLNEQQSIILEDLLNDSNSRLHSEILNYYLILLKQYLLSNHNIVLQKINFVGVVPQKVESFKDLFKEYELDFISIYQADLSSFVIKNKLYQYQKILMFSFNNNFPCYKYITIDITKQTDSIILPFVEVSQPHYFDPRIRPQFQELITFDGDGNQIVPDGYKPYRFRKTIKQQFREQLRQIIKVQESDVKFIICDELFISSFESFREPSRERLLFDVRTLCETWNFNLTFRRLDSFDVQTIPVYQRLYIIKDQPAFFKEQTARFLYQGFYSNKLTQQAIENRKLVDDIELTPSTSLFTGKITTDKDLDKFLQQMFEFINRIKLQLTDQITVNIAVGDTFLKTLRPELQEEFVEEEQEQEEIEEIEEEQKETVIEEQNEPQEQDDEKIENIEEKAENDEEIPEKEEQPPVPPKKPDYIRSLLKEITQNLTQLETKKIKKNKIKYTQQDILVSVSGKNISVVQNISSRIVNYVKLIGGIASDVFSTKLVDYTKQYLYTLDIISLKQQSKFQVIDIDNIQNYEAFSPICLKYQTNSRTQSGQFIIFQSESCKNFKQVEKLLKMDQNLNIQGVILAASQYKLVDQEIAQNLVNLDEPIEYEDVDDAEEPEEVEEEPEEEKFLGEEEEQKEGDKKNTHENELIQEEN</sequence>
<protein>
    <submittedName>
        <fullName evidence="2">Uncharacterized protein</fullName>
    </submittedName>
</protein>
<evidence type="ECO:0000313" key="2">
    <source>
        <dbReference type="EMBL" id="EST45943.1"/>
    </source>
</evidence>